<accession>A0A6J4QPQ0</accession>
<dbReference type="InterPro" id="IPR051910">
    <property type="entry name" value="ComF/GntX_DNA_util-trans"/>
</dbReference>
<dbReference type="InterPro" id="IPR000836">
    <property type="entry name" value="PRTase_dom"/>
</dbReference>
<dbReference type="InterPro" id="IPR044005">
    <property type="entry name" value="DZR_2"/>
</dbReference>
<organism evidence="3">
    <name type="scientific">uncultured Rubrobacteraceae bacterium</name>
    <dbReference type="NCBI Taxonomy" id="349277"/>
    <lineage>
        <taxon>Bacteria</taxon>
        <taxon>Bacillati</taxon>
        <taxon>Actinomycetota</taxon>
        <taxon>Rubrobacteria</taxon>
        <taxon>Rubrobacterales</taxon>
        <taxon>Rubrobacteraceae</taxon>
        <taxon>environmental samples</taxon>
    </lineage>
</organism>
<dbReference type="Pfam" id="PF18912">
    <property type="entry name" value="DZR_2"/>
    <property type="match status" value="1"/>
</dbReference>
<dbReference type="AlphaFoldDB" id="A0A6J4QPQ0"/>
<dbReference type="GO" id="GO:0016757">
    <property type="term" value="F:glycosyltransferase activity"/>
    <property type="evidence" value="ECO:0007669"/>
    <property type="project" value="UniProtKB-KW"/>
</dbReference>
<dbReference type="SUPFAM" id="SSF53271">
    <property type="entry name" value="PRTase-like"/>
    <property type="match status" value="1"/>
</dbReference>
<dbReference type="PANTHER" id="PTHR47505">
    <property type="entry name" value="DNA UTILIZATION PROTEIN YHGH"/>
    <property type="match status" value="1"/>
</dbReference>
<comment type="similarity">
    <text evidence="1">Belongs to the ComF/GntX family.</text>
</comment>
<gene>
    <name evidence="3" type="ORF">AVDCRST_MAG58-971</name>
</gene>
<proteinExistence type="inferred from homology"/>
<name>A0A6J4QPQ0_9ACTN</name>
<dbReference type="Gene3D" id="3.40.50.2020">
    <property type="match status" value="1"/>
</dbReference>
<reference evidence="3" key="1">
    <citation type="submission" date="2020-02" db="EMBL/GenBank/DDBJ databases">
        <authorList>
            <person name="Meier V. D."/>
        </authorList>
    </citation>
    <scope>NUCLEOTIDE SEQUENCE</scope>
    <source>
        <strain evidence="3">AVDCRST_MAG58</strain>
    </source>
</reference>
<evidence type="ECO:0000259" key="2">
    <source>
        <dbReference type="Pfam" id="PF18912"/>
    </source>
</evidence>
<sequence length="227" mass="24787">MYEPYLSALADLFYPERCVGCERRASDVLCRTCFDALPGLGSPACGRCGLPTAFATFVCEECKNVDFGFESAKAPLKYEGVGKKIVHALKYRGYKRVVERLATPLMLQVLDDGRFDAIVPVPLHRLRLRKRGFNQAELLARGVAEKTKATVSDTLEVVRSTRDQVELSAAQRRANVAGAYKATVPLHGRILLIDDVFTTGATMSACAGTLVRAGAEEVHALSLCRTC</sequence>
<evidence type="ECO:0000313" key="3">
    <source>
        <dbReference type="EMBL" id="CAA9451161.1"/>
    </source>
</evidence>
<evidence type="ECO:0000256" key="1">
    <source>
        <dbReference type="ARBA" id="ARBA00008007"/>
    </source>
</evidence>
<dbReference type="EMBL" id="CADCVF010000022">
    <property type="protein sequence ID" value="CAA9451161.1"/>
    <property type="molecule type" value="Genomic_DNA"/>
</dbReference>
<dbReference type="InterPro" id="IPR029057">
    <property type="entry name" value="PRTase-like"/>
</dbReference>
<feature type="domain" description="Double zinc ribbon" evidence="2">
    <location>
        <begin position="10"/>
        <end position="62"/>
    </location>
</feature>
<keyword evidence="3" id="KW-0808">Transferase</keyword>
<dbReference type="PANTHER" id="PTHR47505:SF1">
    <property type="entry name" value="DNA UTILIZATION PROTEIN YHGH"/>
    <property type="match status" value="1"/>
</dbReference>
<keyword evidence="3" id="KW-0328">Glycosyltransferase</keyword>
<protein>
    <submittedName>
        <fullName evidence="3">Competence protein F homolog, phosphoribosyltransferase domain protein YhgH required for utilization of DNA as sole source of carbon and energy</fullName>
    </submittedName>
</protein>
<dbReference type="CDD" id="cd06223">
    <property type="entry name" value="PRTases_typeI"/>
    <property type="match status" value="1"/>
</dbReference>